<gene>
    <name evidence="1" type="ORF">PFLUV_G00032400</name>
</gene>
<sequence>MKRNVSWSGELRVQQGRLAAESTQVGQRCKDLPQLYSARKGHRTPGASRCLIPAALAQEQITASRHPRREEQSRVGAGG</sequence>
<organism evidence="1 2">
    <name type="scientific">Perca fluviatilis</name>
    <name type="common">European perch</name>
    <dbReference type="NCBI Taxonomy" id="8168"/>
    <lineage>
        <taxon>Eukaryota</taxon>
        <taxon>Metazoa</taxon>
        <taxon>Chordata</taxon>
        <taxon>Craniata</taxon>
        <taxon>Vertebrata</taxon>
        <taxon>Euteleostomi</taxon>
        <taxon>Actinopterygii</taxon>
        <taxon>Neopterygii</taxon>
        <taxon>Teleostei</taxon>
        <taxon>Neoteleostei</taxon>
        <taxon>Acanthomorphata</taxon>
        <taxon>Eupercaria</taxon>
        <taxon>Perciformes</taxon>
        <taxon>Percoidei</taxon>
        <taxon>Percidae</taxon>
        <taxon>Percinae</taxon>
        <taxon>Perca</taxon>
    </lineage>
</organism>
<keyword evidence="2" id="KW-1185">Reference proteome</keyword>
<reference evidence="1 2" key="1">
    <citation type="submission" date="2019-06" db="EMBL/GenBank/DDBJ databases">
        <title>A chromosome-scale genome assembly of the European perch, Perca fluviatilis.</title>
        <authorList>
            <person name="Roques C."/>
            <person name="Zahm M."/>
            <person name="Cabau C."/>
            <person name="Klopp C."/>
            <person name="Bouchez O."/>
            <person name="Donnadieu C."/>
            <person name="Kuhl H."/>
            <person name="Gislard M."/>
            <person name="Guendouz S."/>
            <person name="Journot L."/>
            <person name="Haffray P."/>
            <person name="Bestin A."/>
            <person name="Morvezen R."/>
            <person name="Feron R."/>
            <person name="Wen M."/>
            <person name="Jouanno E."/>
            <person name="Herpin A."/>
            <person name="Schartl M."/>
            <person name="Postlethwait J."/>
            <person name="Schaerlinger B."/>
            <person name="Chardard D."/>
            <person name="Lecocq T."/>
            <person name="Poncet C."/>
            <person name="Jaffrelo L."/>
            <person name="Lampietro C."/>
            <person name="Guiguen Y."/>
        </authorList>
    </citation>
    <scope>NUCLEOTIDE SEQUENCE [LARGE SCALE GENOMIC DNA]</scope>
    <source>
        <tissue evidence="1">Blood</tissue>
    </source>
</reference>
<protein>
    <submittedName>
        <fullName evidence="1">Uncharacterized protein</fullName>
    </submittedName>
</protein>
<comment type="caution">
    <text evidence="1">The sequence shown here is derived from an EMBL/GenBank/DDBJ whole genome shotgun (WGS) entry which is preliminary data.</text>
</comment>
<dbReference type="AlphaFoldDB" id="A0A6A5FID1"/>
<evidence type="ECO:0000313" key="1">
    <source>
        <dbReference type="EMBL" id="KAF1392858.1"/>
    </source>
</evidence>
<name>A0A6A5FID1_PERFL</name>
<evidence type="ECO:0000313" key="2">
    <source>
        <dbReference type="Proteomes" id="UP000465112"/>
    </source>
</evidence>
<proteinExistence type="predicted"/>
<dbReference type="Proteomes" id="UP000465112">
    <property type="component" value="Chromosome 3"/>
</dbReference>
<dbReference type="EMBL" id="VHII01000003">
    <property type="protein sequence ID" value="KAF1392858.1"/>
    <property type="molecule type" value="Genomic_DNA"/>
</dbReference>
<accession>A0A6A5FID1</accession>